<reference evidence="10" key="1">
    <citation type="submission" date="2016-06" db="EMBL/GenBank/DDBJ databases">
        <title>Parallel loss of symbiosis genes in relatives of nitrogen-fixing non-legume Parasponia.</title>
        <authorList>
            <person name="Van Velzen R."/>
            <person name="Holmer R."/>
            <person name="Bu F."/>
            <person name="Rutten L."/>
            <person name="Van Zeijl A."/>
            <person name="Liu W."/>
            <person name="Santuari L."/>
            <person name="Cao Q."/>
            <person name="Sharma T."/>
            <person name="Shen D."/>
            <person name="Roswanjaya Y."/>
            <person name="Wardhani T."/>
            <person name="Kalhor M.S."/>
            <person name="Jansen J."/>
            <person name="Van den Hoogen J."/>
            <person name="Gungor B."/>
            <person name="Hartog M."/>
            <person name="Hontelez J."/>
            <person name="Verver J."/>
            <person name="Yang W.-C."/>
            <person name="Schijlen E."/>
            <person name="Repin R."/>
            <person name="Schilthuizen M."/>
            <person name="Schranz E."/>
            <person name="Heidstra R."/>
            <person name="Miyata K."/>
            <person name="Fedorova E."/>
            <person name="Kohlen W."/>
            <person name="Bisseling T."/>
            <person name="Smit S."/>
            <person name="Geurts R."/>
        </authorList>
    </citation>
    <scope>NUCLEOTIDE SEQUENCE [LARGE SCALE GENOMIC DNA]</scope>
    <source>
        <strain evidence="10">cv. RG33-2</strain>
    </source>
</reference>
<protein>
    <submittedName>
        <fullName evidence="9">Protein phosphatase</fullName>
    </submittedName>
</protein>
<gene>
    <name evidence="9" type="ORF">TorRG33x02_090680</name>
</gene>
<comment type="caution">
    <text evidence="9">The sequence shown here is derived from an EMBL/GenBank/DDBJ whole genome shotgun (WGS) entry which is preliminary data.</text>
</comment>
<keyword evidence="4" id="KW-0378">Hydrolase</keyword>
<keyword evidence="7" id="KW-0472">Membrane</keyword>
<evidence type="ECO:0000256" key="4">
    <source>
        <dbReference type="ARBA" id="ARBA00022801"/>
    </source>
</evidence>
<evidence type="ECO:0000259" key="8">
    <source>
        <dbReference type="PROSITE" id="PS51746"/>
    </source>
</evidence>
<dbReference type="PANTHER" id="PTHR47992">
    <property type="entry name" value="PROTEIN PHOSPHATASE"/>
    <property type="match status" value="1"/>
</dbReference>
<sequence>MVDLQELIWGFSILYLVLHLFQGLKRVLSCMALTLNSPPPTSSNISSLPSNLSWVGRFFVESYGGGHLVSSDDHGEEGHDGPKSLARVMSLQADHQSPNQDQINQRRLHHQKIQNGVGRTEETLVMGEKECNDIDDHNYNYNYLQEKSVEGSVGGGGGDCESTKGGTKLRKRPSRLVVPEYLAGQEFCEKGRARKLENPEFEVEGRDFFLAAKKGRRETMEDGYGVLLDIMGDPKQAFFVVIDGHGGRAATDYVAKYLGNNIVKGLELDTKDEDHKLEEAIRGGYLVTDKEFLSQGVSSGACAASVFLKDGDLHVANVGDCRVVLSRQGVAEALTNDHRLSREDERLRIENSGGFVHCRNGVWRVQGSLAVSRAIGDQHLKDWIISEPEIKSLRLTSDCEFLIVASDGLWDKVPDQEAVDVVIREKSVLKACKMLVEMSSSRGNLDDITVMVINLQNFVATSTFQ</sequence>
<evidence type="ECO:0000256" key="6">
    <source>
        <dbReference type="ARBA" id="ARBA00023211"/>
    </source>
</evidence>
<evidence type="ECO:0000313" key="9">
    <source>
        <dbReference type="EMBL" id="PON95176.1"/>
    </source>
</evidence>
<dbReference type="OrthoDB" id="10264738at2759"/>
<dbReference type="InterPro" id="IPR015655">
    <property type="entry name" value="PP2C"/>
</dbReference>
<comment type="cofactor">
    <cofactor evidence="2">
        <name>Mg(2+)</name>
        <dbReference type="ChEBI" id="CHEBI:18420"/>
    </cofactor>
</comment>
<dbReference type="AlphaFoldDB" id="A0A2P5FBN5"/>
<keyword evidence="7" id="KW-0812">Transmembrane</keyword>
<keyword evidence="3" id="KW-0479">Metal-binding</keyword>
<keyword evidence="7" id="KW-1133">Transmembrane helix</keyword>
<dbReference type="EMBL" id="JXTC01000046">
    <property type="protein sequence ID" value="PON95176.1"/>
    <property type="molecule type" value="Genomic_DNA"/>
</dbReference>
<comment type="cofactor">
    <cofactor evidence="1">
        <name>Mn(2+)</name>
        <dbReference type="ChEBI" id="CHEBI:29035"/>
    </cofactor>
</comment>
<name>A0A2P5FBN5_TREOI</name>
<dbReference type="InterPro" id="IPR036457">
    <property type="entry name" value="PPM-type-like_dom_sf"/>
</dbReference>
<dbReference type="STRING" id="63057.A0A2P5FBN5"/>
<proteinExistence type="predicted"/>
<feature type="domain" description="PPM-type phosphatase" evidence="8">
    <location>
        <begin position="207"/>
        <end position="455"/>
    </location>
</feature>
<keyword evidence="6" id="KW-0464">Manganese</keyword>
<dbReference type="CDD" id="cd00143">
    <property type="entry name" value="PP2Cc"/>
    <property type="match status" value="1"/>
</dbReference>
<evidence type="ECO:0000256" key="7">
    <source>
        <dbReference type="SAM" id="Phobius"/>
    </source>
</evidence>
<keyword evidence="10" id="KW-1185">Reference proteome</keyword>
<evidence type="ECO:0000256" key="3">
    <source>
        <dbReference type="ARBA" id="ARBA00022723"/>
    </source>
</evidence>
<dbReference type="SMART" id="SM00332">
    <property type="entry name" value="PP2Cc"/>
    <property type="match status" value="1"/>
</dbReference>
<organism evidence="9 10">
    <name type="scientific">Trema orientale</name>
    <name type="common">Charcoal tree</name>
    <name type="synonym">Celtis orientalis</name>
    <dbReference type="NCBI Taxonomy" id="63057"/>
    <lineage>
        <taxon>Eukaryota</taxon>
        <taxon>Viridiplantae</taxon>
        <taxon>Streptophyta</taxon>
        <taxon>Embryophyta</taxon>
        <taxon>Tracheophyta</taxon>
        <taxon>Spermatophyta</taxon>
        <taxon>Magnoliopsida</taxon>
        <taxon>eudicotyledons</taxon>
        <taxon>Gunneridae</taxon>
        <taxon>Pentapetalae</taxon>
        <taxon>rosids</taxon>
        <taxon>fabids</taxon>
        <taxon>Rosales</taxon>
        <taxon>Cannabaceae</taxon>
        <taxon>Trema</taxon>
    </lineage>
</organism>
<evidence type="ECO:0000256" key="5">
    <source>
        <dbReference type="ARBA" id="ARBA00022842"/>
    </source>
</evidence>
<evidence type="ECO:0000313" key="10">
    <source>
        <dbReference type="Proteomes" id="UP000237000"/>
    </source>
</evidence>
<dbReference type="InterPro" id="IPR001932">
    <property type="entry name" value="PPM-type_phosphatase-like_dom"/>
</dbReference>
<dbReference type="Pfam" id="PF00481">
    <property type="entry name" value="PP2C"/>
    <property type="match status" value="1"/>
</dbReference>
<keyword evidence="5" id="KW-0460">Magnesium</keyword>
<dbReference type="GO" id="GO:0046872">
    <property type="term" value="F:metal ion binding"/>
    <property type="evidence" value="ECO:0007669"/>
    <property type="project" value="UniProtKB-KW"/>
</dbReference>
<evidence type="ECO:0000256" key="2">
    <source>
        <dbReference type="ARBA" id="ARBA00001946"/>
    </source>
</evidence>
<feature type="transmembrane region" description="Helical" evidence="7">
    <location>
        <begin position="7"/>
        <end position="24"/>
    </location>
</feature>
<dbReference type="GO" id="GO:0004722">
    <property type="term" value="F:protein serine/threonine phosphatase activity"/>
    <property type="evidence" value="ECO:0007669"/>
    <property type="project" value="InterPro"/>
</dbReference>
<evidence type="ECO:0000256" key="1">
    <source>
        <dbReference type="ARBA" id="ARBA00001936"/>
    </source>
</evidence>
<dbReference type="InParanoid" id="A0A2P5FBN5"/>
<dbReference type="PROSITE" id="PS51746">
    <property type="entry name" value="PPM_2"/>
    <property type="match status" value="1"/>
</dbReference>
<accession>A0A2P5FBN5</accession>
<dbReference type="SUPFAM" id="SSF81606">
    <property type="entry name" value="PP2C-like"/>
    <property type="match status" value="1"/>
</dbReference>
<dbReference type="Proteomes" id="UP000237000">
    <property type="component" value="Unassembled WGS sequence"/>
</dbReference>
<dbReference type="FunFam" id="3.60.40.10:FF:000079">
    <property type="entry name" value="Probable protein phosphatase 2C 74"/>
    <property type="match status" value="1"/>
</dbReference>
<dbReference type="Gene3D" id="3.60.40.10">
    <property type="entry name" value="PPM-type phosphatase domain"/>
    <property type="match status" value="1"/>
</dbReference>